<evidence type="ECO:0000256" key="1">
    <source>
        <dbReference type="ARBA" id="ARBA00001619"/>
    </source>
</evidence>
<dbReference type="Proteomes" id="UP000070414">
    <property type="component" value="Unassembled WGS sequence"/>
</dbReference>
<comment type="caution">
    <text evidence="9">The sequence shown here is derived from an EMBL/GenBank/DDBJ whole genome shotgun (WGS) entry which is preliminary data.</text>
</comment>
<dbReference type="GO" id="GO:0043758">
    <property type="term" value="F:acetate-CoA ligase (ADP-forming) activity"/>
    <property type="evidence" value="ECO:0007669"/>
    <property type="project" value="UniProtKB-EC"/>
</dbReference>
<dbReference type="Pfam" id="PF00583">
    <property type="entry name" value="Acetyltransf_1"/>
    <property type="match status" value="1"/>
</dbReference>
<keyword evidence="3" id="KW-0436">Ligase</keyword>
<evidence type="ECO:0000313" key="10">
    <source>
        <dbReference type="Proteomes" id="UP000070414"/>
    </source>
</evidence>
<dbReference type="SUPFAM" id="SSF56059">
    <property type="entry name" value="Glutathione synthetase ATP-binding domain-like"/>
    <property type="match status" value="1"/>
</dbReference>
<dbReference type="Gene3D" id="3.40.50.720">
    <property type="entry name" value="NAD(P)-binding Rossmann-like Domain"/>
    <property type="match status" value="1"/>
</dbReference>
<dbReference type="AlphaFoldDB" id="A0A133UT40"/>
<dbReference type="PROSITE" id="PS51186">
    <property type="entry name" value="GNAT"/>
    <property type="match status" value="1"/>
</dbReference>
<dbReference type="PROSITE" id="PS50975">
    <property type="entry name" value="ATP_GRASP"/>
    <property type="match status" value="1"/>
</dbReference>
<feature type="domain" description="ATP-grasp" evidence="7">
    <location>
        <begin position="495"/>
        <end position="531"/>
    </location>
</feature>
<evidence type="ECO:0000313" key="9">
    <source>
        <dbReference type="EMBL" id="KXA97368.1"/>
    </source>
</evidence>
<dbReference type="Gene3D" id="3.40.50.261">
    <property type="entry name" value="Succinyl-CoA synthetase domains"/>
    <property type="match status" value="2"/>
</dbReference>
<dbReference type="InterPro" id="IPR036291">
    <property type="entry name" value="NAD(P)-bd_dom_sf"/>
</dbReference>
<dbReference type="InterPro" id="IPR032875">
    <property type="entry name" value="Succ_CoA_lig_flav_dom"/>
</dbReference>
<dbReference type="SMART" id="SM00881">
    <property type="entry name" value="CoA_binding"/>
    <property type="match status" value="1"/>
</dbReference>
<accession>A0A133UT40</accession>
<dbReference type="Gene3D" id="3.30.1490.20">
    <property type="entry name" value="ATP-grasp fold, A domain"/>
    <property type="match status" value="1"/>
</dbReference>
<dbReference type="PANTHER" id="PTHR43334:SF1">
    <property type="entry name" value="3-HYDROXYPROPIONATE--COA LIGASE [ADP-FORMING]"/>
    <property type="match status" value="1"/>
</dbReference>
<dbReference type="GO" id="GO:0016747">
    <property type="term" value="F:acyltransferase activity, transferring groups other than amino-acyl groups"/>
    <property type="evidence" value="ECO:0007669"/>
    <property type="project" value="InterPro"/>
</dbReference>
<sequence length="894" mass="99935">MPAKNLDKIFKPKNIALIGADGNKGSLGFTLFDNLIDWSSGEVFPVNPDEDTILDTETFPDVKEIPESVDLGIITTPASTVSEIVENCGEAGIPGLIIISSGFSETGKQGEELEREIDKIRQTYGMRILGPNTLGVKNPSIGLNASCTEQMPEPGEITFIYQGAALASATLDWAITAHFGFSSFVSLGNMLDVDFADLIDYFGRDPKTRSIFMYLESITDAERFMSAARSFARTKPIMAVKAGKHIDSAENHKTLAGSLATSDEVYDAAFKRAGITRVDTIEELFNCFETLAKQNLPGGPRLAISANSDDSGKIATDALVDQEGVLASFSENTTEELEELLSQSASVENPVNVTREATPSQYKRTCEICLDDENVDGLLCIYTPLGDLEPKGTAEAIIGLKEKAQKPILPCWMGGEKVEEARKILRQNGYSVQSAPELSIKAYLYLNRYARNIERLLETPEELPIDRTPPKHNLKPMLRKIANENRNILTEQESMKIIETYGIPTPETRLATSPQEAAKYGSRIGFPVSMKVQSSGISKKRKKEVGGIVSNLNSKEETSDAYEKLVERVQENCPSAEIDGVIIQEMVVDREIELIMGSRKDPIFKTSLIFGKGGSDATYYRDIEVGFPPLNQTLARRLIEDTKVYNHIKESEGDSDVLIRKLEEHLVRLSQLLIDFPEIEELEINPIVKTEDKFIAMDPEIVIDNDVVQQKHEAYEHLVIEPYPRKYVEDWSLKDGREVLLRLIRPEDEPLEFELFDTFSKETWRHRFFGSMKDVTHEDMVRFTNIDYRREMAIIGLLEEDDKRKMIGVGRLIINPDGDSGEFAVVVGDPWQGLGLGEKLVDSIIGVAEDKNLDYIWGTVKKENTSMINLCKKLGFEIENENGTVKAVLKLRWR</sequence>
<dbReference type="InterPro" id="IPR016181">
    <property type="entry name" value="Acyl_CoA_acyltransferase"/>
</dbReference>
<protein>
    <recommendedName>
        <fullName evidence="2">acetate--CoA ligase (ADP-forming)</fullName>
        <ecNumber evidence="2">6.2.1.13</ecNumber>
    </recommendedName>
</protein>
<proteinExistence type="predicted"/>
<dbReference type="Gene3D" id="3.40.630.30">
    <property type="match status" value="1"/>
</dbReference>
<evidence type="ECO:0000256" key="6">
    <source>
        <dbReference type="PROSITE-ProRule" id="PRU00409"/>
    </source>
</evidence>
<dbReference type="InterPro" id="IPR016102">
    <property type="entry name" value="Succinyl-CoA_synth-like"/>
</dbReference>
<dbReference type="SUPFAM" id="SSF51735">
    <property type="entry name" value="NAD(P)-binding Rossmann-fold domains"/>
    <property type="match status" value="1"/>
</dbReference>
<dbReference type="InterPro" id="IPR013815">
    <property type="entry name" value="ATP_grasp_subdomain_1"/>
</dbReference>
<dbReference type="InterPro" id="IPR011761">
    <property type="entry name" value="ATP-grasp"/>
</dbReference>
<dbReference type="EMBL" id="LHXS01000015">
    <property type="protein sequence ID" value="KXA97368.1"/>
    <property type="molecule type" value="Genomic_DNA"/>
</dbReference>
<organism evidence="9 10">
    <name type="scientific">candidate division MSBL1 archaeon SCGC-AAA259I14</name>
    <dbReference type="NCBI Taxonomy" id="1698268"/>
    <lineage>
        <taxon>Archaea</taxon>
        <taxon>Methanobacteriati</taxon>
        <taxon>Methanobacteriota</taxon>
        <taxon>candidate division MSBL1</taxon>
    </lineage>
</organism>
<keyword evidence="5 6" id="KW-0067">ATP-binding</keyword>
<dbReference type="Pfam" id="PF13549">
    <property type="entry name" value="ATP-grasp_5"/>
    <property type="match status" value="1"/>
</dbReference>
<dbReference type="InterPro" id="IPR003781">
    <property type="entry name" value="CoA-bd"/>
</dbReference>
<dbReference type="PANTHER" id="PTHR43334">
    <property type="entry name" value="ACETATE--COA LIGASE [ADP-FORMING]"/>
    <property type="match status" value="1"/>
</dbReference>
<evidence type="ECO:0000259" key="7">
    <source>
        <dbReference type="PROSITE" id="PS50975"/>
    </source>
</evidence>
<dbReference type="InterPro" id="IPR051538">
    <property type="entry name" value="Acyl-CoA_Synth/Transferase"/>
</dbReference>
<dbReference type="SUPFAM" id="SSF52210">
    <property type="entry name" value="Succinyl-CoA synthetase domains"/>
    <property type="match status" value="2"/>
</dbReference>
<keyword evidence="10" id="KW-1185">Reference proteome</keyword>
<reference evidence="9 10" key="1">
    <citation type="journal article" date="2016" name="Sci. Rep.">
        <title>Metabolic traits of an uncultured archaeal lineage -MSBL1- from brine pools of the Red Sea.</title>
        <authorList>
            <person name="Mwirichia R."/>
            <person name="Alam I."/>
            <person name="Rashid M."/>
            <person name="Vinu M."/>
            <person name="Ba-Alawi W."/>
            <person name="Anthony Kamau A."/>
            <person name="Kamanda Ngugi D."/>
            <person name="Goker M."/>
            <person name="Klenk H.P."/>
            <person name="Bajic V."/>
            <person name="Stingl U."/>
        </authorList>
    </citation>
    <scope>NUCLEOTIDE SEQUENCE [LARGE SCALE GENOMIC DNA]</scope>
    <source>
        <strain evidence="9">SCGC-AAA259I14</strain>
    </source>
</reference>
<evidence type="ECO:0000256" key="2">
    <source>
        <dbReference type="ARBA" id="ARBA00012957"/>
    </source>
</evidence>
<dbReference type="SUPFAM" id="SSF55729">
    <property type="entry name" value="Acyl-CoA N-acyltransferases (Nat)"/>
    <property type="match status" value="1"/>
</dbReference>
<dbReference type="Gene3D" id="3.30.470.20">
    <property type="entry name" value="ATP-grasp fold, B domain"/>
    <property type="match status" value="1"/>
</dbReference>
<dbReference type="EC" id="6.2.1.13" evidence="2"/>
<evidence type="ECO:0000256" key="4">
    <source>
        <dbReference type="ARBA" id="ARBA00022741"/>
    </source>
</evidence>
<gene>
    <name evidence="9" type="ORF">AKJ38_01360</name>
</gene>
<name>A0A133UT40_9EURY</name>
<dbReference type="Pfam" id="PF13607">
    <property type="entry name" value="Succ_CoA_lig"/>
    <property type="match status" value="1"/>
</dbReference>
<dbReference type="GO" id="GO:0005524">
    <property type="term" value="F:ATP binding"/>
    <property type="evidence" value="ECO:0007669"/>
    <property type="project" value="UniProtKB-UniRule"/>
</dbReference>
<dbReference type="InterPro" id="IPR000182">
    <property type="entry name" value="GNAT_dom"/>
</dbReference>
<keyword evidence="4 6" id="KW-0547">Nucleotide-binding</keyword>
<evidence type="ECO:0000256" key="5">
    <source>
        <dbReference type="ARBA" id="ARBA00022840"/>
    </source>
</evidence>
<feature type="domain" description="N-acetyltransferase" evidence="8">
    <location>
        <begin position="739"/>
        <end position="894"/>
    </location>
</feature>
<evidence type="ECO:0000256" key="3">
    <source>
        <dbReference type="ARBA" id="ARBA00022598"/>
    </source>
</evidence>
<dbReference type="GO" id="GO:0046872">
    <property type="term" value="F:metal ion binding"/>
    <property type="evidence" value="ECO:0007669"/>
    <property type="project" value="InterPro"/>
</dbReference>
<dbReference type="Pfam" id="PF13380">
    <property type="entry name" value="CoA_binding_2"/>
    <property type="match status" value="1"/>
</dbReference>
<comment type="catalytic activity">
    <reaction evidence="1">
        <text>acetate + ATP + CoA = acetyl-CoA + ADP + phosphate</text>
        <dbReference type="Rhea" id="RHEA:15081"/>
        <dbReference type="ChEBI" id="CHEBI:30089"/>
        <dbReference type="ChEBI" id="CHEBI:30616"/>
        <dbReference type="ChEBI" id="CHEBI:43474"/>
        <dbReference type="ChEBI" id="CHEBI:57287"/>
        <dbReference type="ChEBI" id="CHEBI:57288"/>
        <dbReference type="ChEBI" id="CHEBI:456216"/>
        <dbReference type="EC" id="6.2.1.13"/>
    </reaction>
</comment>
<evidence type="ECO:0000259" key="8">
    <source>
        <dbReference type="PROSITE" id="PS51186"/>
    </source>
</evidence>